<dbReference type="Gene3D" id="1.20.81.30">
    <property type="entry name" value="Type II secretion system (T2SS), domain F"/>
    <property type="match status" value="1"/>
</dbReference>
<feature type="transmembrane region" description="Helical" evidence="6">
    <location>
        <begin position="560"/>
        <end position="580"/>
    </location>
</feature>
<accession>A0ABN2R1A5</accession>
<keyword evidence="2" id="KW-1003">Cell membrane</keyword>
<evidence type="ECO:0000256" key="4">
    <source>
        <dbReference type="ARBA" id="ARBA00022989"/>
    </source>
</evidence>
<keyword evidence="4 6" id="KW-1133">Transmembrane helix</keyword>
<feature type="transmembrane region" description="Helical" evidence="6">
    <location>
        <begin position="424"/>
        <end position="442"/>
    </location>
</feature>
<dbReference type="EMBL" id="BAAAPB010000002">
    <property type="protein sequence ID" value="GAA1961794.1"/>
    <property type="molecule type" value="Genomic_DNA"/>
</dbReference>
<evidence type="ECO:0000259" key="8">
    <source>
        <dbReference type="PROSITE" id="PS50234"/>
    </source>
</evidence>
<gene>
    <name evidence="9" type="ORF">GCM10009798_21940</name>
</gene>
<dbReference type="Proteomes" id="UP001500571">
    <property type="component" value="Unassembled WGS sequence"/>
</dbReference>
<dbReference type="Gene3D" id="3.40.50.410">
    <property type="entry name" value="von Willebrand factor, type A domain"/>
    <property type="match status" value="1"/>
</dbReference>
<protein>
    <recommendedName>
        <fullName evidence="8">VWFA domain-containing protein</fullName>
    </recommendedName>
</protein>
<sequence>MMKRLLAVVVAALGTLALAQPTARAAGGDSAITHMQQTADGLQLLVSVPEGADVKLGDVAVTVDGTTVDATAAAVGTSAAVRRTTVLAIDTSNSMKGAKFSAAKAAALQFLASVPDDVYVGVVTFDGKVATDLKPTRDRAAATGVVNGLTLSAGTHLYDGVVAAVQASGSDGQRSLLVLSDGADESTTPLGSATSAISDAGALVDVVAVDQAASDSALTSLADAGHGKVLPADPTALATTFTGEAQALARQVLVTAQVPSSVAATEATVKVSFGAVTASAFGKVRAAQAPTPAVASAPAGFVLPDWGMYGGVAALGLGLMVLLVLLVPRPVAPLSAEQRVVSYTATGRNAPKRRGHRAESEEVLAGAKTAAADLLKRNAGLEARIAARLDAAGSELKPAEWLLLHTAITVVATLFGLLLGRGNLVIGIVFLALGVVGPWIYLGMRRNRRRKAFNRGLPDTLQLISGSLAAGLSLQQALDTVVNDGVEPIAGEFRRVLVETRLGVALEEALVGVAARFESKDFGWVVMAIRIQRQVGGNLAELLDTVAATMREREYLRRQVSALAAEGKLSAIVLGLLPPLFMLYLTLTNWTYVSPLFTDIRGLVMLAGGTLWLGVGVFWMSRLVKVEV</sequence>
<evidence type="ECO:0000256" key="1">
    <source>
        <dbReference type="ARBA" id="ARBA00004651"/>
    </source>
</evidence>
<dbReference type="PANTHER" id="PTHR35007:SF1">
    <property type="entry name" value="PILUS ASSEMBLY PROTEIN"/>
    <property type="match status" value="1"/>
</dbReference>
<comment type="subcellular location">
    <subcellularLocation>
        <location evidence="1">Cell membrane</location>
        <topology evidence="1">Multi-pass membrane protein</topology>
    </subcellularLocation>
</comment>
<evidence type="ECO:0000256" key="7">
    <source>
        <dbReference type="SAM" id="SignalP"/>
    </source>
</evidence>
<dbReference type="SMART" id="SM00327">
    <property type="entry name" value="VWA"/>
    <property type="match status" value="1"/>
</dbReference>
<organism evidence="9 10">
    <name type="scientific">Nocardioides panacihumi</name>
    <dbReference type="NCBI Taxonomy" id="400774"/>
    <lineage>
        <taxon>Bacteria</taxon>
        <taxon>Bacillati</taxon>
        <taxon>Actinomycetota</taxon>
        <taxon>Actinomycetes</taxon>
        <taxon>Propionibacteriales</taxon>
        <taxon>Nocardioidaceae</taxon>
        <taxon>Nocardioides</taxon>
    </lineage>
</organism>
<feature type="transmembrane region" description="Helical" evidence="6">
    <location>
        <begin position="401"/>
        <end position="418"/>
    </location>
</feature>
<evidence type="ECO:0000313" key="10">
    <source>
        <dbReference type="Proteomes" id="UP001500571"/>
    </source>
</evidence>
<dbReference type="SUPFAM" id="SSF53300">
    <property type="entry name" value="vWA-like"/>
    <property type="match status" value="1"/>
</dbReference>
<dbReference type="Pfam" id="PF13519">
    <property type="entry name" value="VWA_2"/>
    <property type="match status" value="1"/>
</dbReference>
<dbReference type="CDD" id="cd00198">
    <property type="entry name" value="vWFA"/>
    <property type="match status" value="1"/>
</dbReference>
<keyword evidence="7" id="KW-0732">Signal</keyword>
<dbReference type="PROSITE" id="PS50234">
    <property type="entry name" value="VWFA"/>
    <property type="match status" value="1"/>
</dbReference>
<keyword evidence="5 6" id="KW-0472">Membrane</keyword>
<evidence type="ECO:0000256" key="5">
    <source>
        <dbReference type="ARBA" id="ARBA00023136"/>
    </source>
</evidence>
<feature type="transmembrane region" description="Helical" evidence="6">
    <location>
        <begin position="306"/>
        <end position="327"/>
    </location>
</feature>
<feature type="transmembrane region" description="Helical" evidence="6">
    <location>
        <begin position="600"/>
        <end position="620"/>
    </location>
</feature>
<feature type="chain" id="PRO_5046216429" description="VWFA domain-containing protein" evidence="7">
    <location>
        <begin position="26"/>
        <end position="628"/>
    </location>
</feature>
<keyword evidence="3 6" id="KW-0812">Transmembrane</keyword>
<dbReference type="PANTHER" id="PTHR35007">
    <property type="entry name" value="INTEGRAL MEMBRANE PROTEIN-RELATED"/>
    <property type="match status" value="1"/>
</dbReference>
<evidence type="ECO:0000256" key="2">
    <source>
        <dbReference type="ARBA" id="ARBA00022475"/>
    </source>
</evidence>
<name>A0ABN2R1A5_9ACTN</name>
<dbReference type="InterPro" id="IPR002035">
    <property type="entry name" value="VWF_A"/>
</dbReference>
<feature type="domain" description="VWFA" evidence="8">
    <location>
        <begin position="84"/>
        <end position="258"/>
    </location>
</feature>
<comment type="caution">
    <text evidence="9">The sequence shown here is derived from an EMBL/GenBank/DDBJ whole genome shotgun (WGS) entry which is preliminary data.</text>
</comment>
<dbReference type="InterPro" id="IPR042094">
    <property type="entry name" value="T2SS_GspF_sf"/>
</dbReference>
<dbReference type="InterPro" id="IPR036465">
    <property type="entry name" value="vWFA_dom_sf"/>
</dbReference>
<dbReference type="InterPro" id="IPR018076">
    <property type="entry name" value="T2SS_GspF_dom"/>
</dbReference>
<proteinExistence type="predicted"/>
<evidence type="ECO:0000256" key="6">
    <source>
        <dbReference type="SAM" id="Phobius"/>
    </source>
</evidence>
<evidence type="ECO:0000313" key="9">
    <source>
        <dbReference type="EMBL" id="GAA1961794.1"/>
    </source>
</evidence>
<keyword evidence="10" id="KW-1185">Reference proteome</keyword>
<evidence type="ECO:0000256" key="3">
    <source>
        <dbReference type="ARBA" id="ARBA00022692"/>
    </source>
</evidence>
<dbReference type="Pfam" id="PF00482">
    <property type="entry name" value="T2SSF"/>
    <property type="match status" value="1"/>
</dbReference>
<feature type="signal peptide" evidence="7">
    <location>
        <begin position="1"/>
        <end position="25"/>
    </location>
</feature>
<reference evidence="9 10" key="1">
    <citation type="journal article" date="2019" name="Int. J. Syst. Evol. Microbiol.">
        <title>The Global Catalogue of Microorganisms (GCM) 10K type strain sequencing project: providing services to taxonomists for standard genome sequencing and annotation.</title>
        <authorList>
            <consortium name="The Broad Institute Genomics Platform"/>
            <consortium name="The Broad Institute Genome Sequencing Center for Infectious Disease"/>
            <person name="Wu L."/>
            <person name="Ma J."/>
        </authorList>
    </citation>
    <scope>NUCLEOTIDE SEQUENCE [LARGE SCALE GENOMIC DNA]</scope>
    <source>
        <strain evidence="9 10">JCM 15309</strain>
    </source>
</reference>